<gene>
    <name evidence="1" type="ORF">PR048_028044</name>
</gene>
<protein>
    <submittedName>
        <fullName evidence="1">Uncharacterized protein</fullName>
    </submittedName>
</protein>
<evidence type="ECO:0000313" key="2">
    <source>
        <dbReference type="Proteomes" id="UP001159363"/>
    </source>
</evidence>
<comment type="caution">
    <text evidence="1">The sequence shown here is derived from an EMBL/GenBank/DDBJ whole genome shotgun (WGS) entry which is preliminary data.</text>
</comment>
<sequence>MNLRSISVLQKEHCNFKLTRNCLFPSNDTRTRCYALGMSPLRVSAWLPLKQTAKRRIATGMPRSFSSQAYHMSPLERLCLSA</sequence>
<keyword evidence="2" id="KW-1185">Reference proteome</keyword>
<accession>A0ABQ9GI58</accession>
<proteinExistence type="predicted"/>
<organism evidence="1 2">
    <name type="scientific">Dryococelus australis</name>
    <dbReference type="NCBI Taxonomy" id="614101"/>
    <lineage>
        <taxon>Eukaryota</taxon>
        <taxon>Metazoa</taxon>
        <taxon>Ecdysozoa</taxon>
        <taxon>Arthropoda</taxon>
        <taxon>Hexapoda</taxon>
        <taxon>Insecta</taxon>
        <taxon>Pterygota</taxon>
        <taxon>Neoptera</taxon>
        <taxon>Polyneoptera</taxon>
        <taxon>Phasmatodea</taxon>
        <taxon>Verophasmatodea</taxon>
        <taxon>Anareolatae</taxon>
        <taxon>Phasmatidae</taxon>
        <taxon>Eurycanthinae</taxon>
        <taxon>Dryococelus</taxon>
    </lineage>
</organism>
<evidence type="ECO:0000313" key="1">
    <source>
        <dbReference type="EMBL" id="KAJ8871713.1"/>
    </source>
</evidence>
<dbReference type="EMBL" id="JARBHB010000012">
    <property type="protein sequence ID" value="KAJ8871713.1"/>
    <property type="molecule type" value="Genomic_DNA"/>
</dbReference>
<dbReference type="Proteomes" id="UP001159363">
    <property type="component" value="Chromosome 11"/>
</dbReference>
<reference evidence="1 2" key="1">
    <citation type="submission" date="2023-02" db="EMBL/GenBank/DDBJ databases">
        <title>LHISI_Scaffold_Assembly.</title>
        <authorList>
            <person name="Stuart O.P."/>
            <person name="Cleave R."/>
            <person name="Magrath M.J.L."/>
            <person name="Mikheyev A.S."/>
        </authorList>
    </citation>
    <scope>NUCLEOTIDE SEQUENCE [LARGE SCALE GENOMIC DNA]</scope>
    <source>
        <strain evidence="1">Daus_M_001</strain>
        <tissue evidence="1">Leg muscle</tissue>
    </source>
</reference>
<name>A0ABQ9GI58_9NEOP</name>